<feature type="transmembrane region" description="Helical" evidence="13">
    <location>
        <begin position="84"/>
        <end position="105"/>
    </location>
</feature>
<proteinExistence type="inferred from homology"/>
<dbReference type="GO" id="GO:0046872">
    <property type="term" value="F:metal ion binding"/>
    <property type="evidence" value="ECO:0007669"/>
    <property type="project" value="UniProtKB-KW"/>
</dbReference>
<keyword evidence="9 13" id="KW-1133">Transmembrane helix</keyword>
<dbReference type="InterPro" id="IPR052168">
    <property type="entry name" value="Cytochrome_b561_oxidase"/>
</dbReference>
<evidence type="ECO:0000256" key="9">
    <source>
        <dbReference type="ARBA" id="ARBA00022989"/>
    </source>
</evidence>
<evidence type="ECO:0000259" key="14">
    <source>
        <dbReference type="Pfam" id="PF01292"/>
    </source>
</evidence>
<feature type="domain" description="Cytochrome b561 bacterial/Ni-hydrogenase" evidence="14">
    <location>
        <begin position="47"/>
        <end position="217"/>
    </location>
</feature>
<evidence type="ECO:0000256" key="11">
    <source>
        <dbReference type="ARBA" id="ARBA00023136"/>
    </source>
</evidence>
<feature type="transmembrane region" description="Helical" evidence="13">
    <location>
        <begin position="53"/>
        <end position="72"/>
    </location>
</feature>
<evidence type="ECO:0000256" key="10">
    <source>
        <dbReference type="ARBA" id="ARBA00023004"/>
    </source>
</evidence>
<gene>
    <name evidence="15" type="ORF">DXH78_03340</name>
</gene>
<comment type="similarity">
    <text evidence="12">Belongs to the cytochrome b561 family.</text>
</comment>
<evidence type="ECO:0000256" key="1">
    <source>
        <dbReference type="ARBA" id="ARBA00001970"/>
    </source>
</evidence>
<evidence type="ECO:0000256" key="6">
    <source>
        <dbReference type="ARBA" id="ARBA00022692"/>
    </source>
</evidence>
<dbReference type="EMBL" id="QRGO01000001">
    <property type="protein sequence ID" value="RDV03702.1"/>
    <property type="molecule type" value="Genomic_DNA"/>
</dbReference>
<dbReference type="GO" id="GO:0005886">
    <property type="term" value="C:plasma membrane"/>
    <property type="evidence" value="ECO:0007669"/>
    <property type="project" value="UniProtKB-SubCell"/>
</dbReference>
<evidence type="ECO:0000256" key="4">
    <source>
        <dbReference type="ARBA" id="ARBA00022475"/>
    </source>
</evidence>
<feature type="transmembrane region" description="Helical" evidence="13">
    <location>
        <begin position="128"/>
        <end position="148"/>
    </location>
</feature>
<keyword evidence="7" id="KW-0479">Metal-binding</keyword>
<evidence type="ECO:0000313" key="16">
    <source>
        <dbReference type="Proteomes" id="UP000263993"/>
    </source>
</evidence>
<evidence type="ECO:0000256" key="3">
    <source>
        <dbReference type="ARBA" id="ARBA00022448"/>
    </source>
</evidence>
<dbReference type="Pfam" id="PF01292">
    <property type="entry name" value="Ni_hydr_CYTB"/>
    <property type="match status" value="1"/>
</dbReference>
<dbReference type="OrthoDB" id="7280471at2"/>
<feature type="transmembrane region" description="Helical" evidence="13">
    <location>
        <begin position="182"/>
        <end position="204"/>
    </location>
</feature>
<comment type="subcellular location">
    <subcellularLocation>
        <location evidence="2">Cell membrane</location>
        <topology evidence="2">Multi-pass membrane protein</topology>
    </subcellularLocation>
</comment>
<evidence type="ECO:0000256" key="5">
    <source>
        <dbReference type="ARBA" id="ARBA00022617"/>
    </source>
</evidence>
<comment type="caution">
    <text evidence="15">The sequence shown here is derived from an EMBL/GenBank/DDBJ whole genome shotgun (WGS) entry which is preliminary data.</text>
</comment>
<evidence type="ECO:0000256" key="8">
    <source>
        <dbReference type="ARBA" id="ARBA00022982"/>
    </source>
</evidence>
<name>A0A371B846_9BRAD</name>
<evidence type="ECO:0000313" key="15">
    <source>
        <dbReference type="EMBL" id="RDV03702.1"/>
    </source>
</evidence>
<keyword evidence="8" id="KW-0249">Electron transport</keyword>
<protein>
    <submittedName>
        <fullName evidence="15">Cytochrome b</fullName>
    </submittedName>
</protein>
<evidence type="ECO:0000256" key="2">
    <source>
        <dbReference type="ARBA" id="ARBA00004651"/>
    </source>
</evidence>
<keyword evidence="16" id="KW-1185">Reference proteome</keyword>
<keyword evidence="5" id="KW-0349">Heme</keyword>
<evidence type="ECO:0000256" key="12">
    <source>
        <dbReference type="ARBA" id="ARBA00037975"/>
    </source>
</evidence>
<dbReference type="GO" id="GO:0020037">
    <property type="term" value="F:heme binding"/>
    <property type="evidence" value="ECO:0007669"/>
    <property type="project" value="TreeGrafter"/>
</dbReference>
<keyword evidence="11 13" id="KW-0472">Membrane</keyword>
<dbReference type="Proteomes" id="UP000263993">
    <property type="component" value="Unassembled WGS sequence"/>
</dbReference>
<comment type="cofactor">
    <cofactor evidence="1">
        <name>heme b</name>
        <dbReference type="ChEBI" id="CHEBI:60344"/>
    </cofactor>
</comment>
<evidence type="ECO:0000256" key="13">
    <source>
        <dbReference type="SAM" id="Phobius"/>
    </source>
</evidence>
<keyword evidence="4" id="KW-1003">Cell membrane</keyword>
<sequence length="218" mass="24086">MEHCHALDIAIETHIGSKGFHRKTVARETFCPRISMNAVKTHTFAGYSGGAKVLHWLIVALLIAQFVVAWTMPEIRRDTPVTTLISLHFTFGIIILGVAVIRLFVRVQGGTPAPEAGIPGWQETSSQIVHWLLYALLLAVPVLGWINADWRGMPIVLFGYELPHLIAARAAGWQWTGDVHGVLANFAMLILVGVHAVAALYHHFVMHDGVLKRMLPGR</sequence>
<dbReference type="SUPFAM" id="SSF81342">
    <property type="entry name" value="Transmembrane di-heme cytochromes"/>
    <property type="match status" value="1"/>
</dbReference>
<dbReference type="GO" id="GO:0009055">
    <property type="term" value="F:electron transfer activity"/>
    <property type="evidence" value="ECO:0007669"/>
    <property type="project" value="InterPro"/>
</dbReference>
<reference evidence="16" key="1">
    <citation type="submission" date="2018-08" db="EMBL/GenBank/DDBJ databases">
        <authorList>
            <person name="Kim S.-J."/>
            <person name="Jung G.-Y."/>
        </authorList>
    </citation>
    <scope>NUCLEOTIDE SEQUENCE [LARGE SCALE GENOMIC DNA]</scope>
    <source>
        <strain evidence="16">GY_H</strain>
    </source>
</reference>
<dbReference type="PANTHER" id="PTHR30529:SF1">
    <property type="entry name" value="CYTOCHROME B561 HOMOLOG 2"/>
    <property type="match status" value="1"/>
</dbReference>
<keyword evidence="10" id="KW-0408">Iron</keyword>
<feature type="transmembrane region" description="Helical" evidence="13">
    <location>
        <begin position="155"/>
        <end position="176"/>
    </location>
</feature>
<keyword evidence="3" id="KW-0813">Transport</keyword>
<dbReference type="AlphaFoldDB" id="A0A371B846"/>
<keyword evidence="6 13" id="KW-0812">Transmembrane</keyword>
<organism evidence="15 16">
    <name type="scientific">Undibacter mobilis</name>
    <dbReference type="NCBI Taxonomy" id="2292256"/>
    <lineage>
        <taxon>Bacteria</taxon>
        <taxon>Pseudomonadati</taxon>
        <taxon>Pseudomonadota</taxon>
        <taxon>Alphaproteobacteria</taxon>
        <taxon>Hyphomicrobiales</taxon>
        <taxon>Nitrobacteraceae</taxon>
        <taxon>Undibacter</taxon>
    </lineage>
</organism>
<dbReference type="PANTHER" id="PTHR30529">
    <property type="entry name" value="CYTOCHROME B561"/>
    <property type="match status" value="1"/>
</dbReference>
<accession>A0A371B846</accession>
<dbReference type="GO" id="GO:0022904">
    <property type="term" value="P:respiratory electron transport chain"/>
    <property type="evidence" value="ECO:0007669"/>
    <property type="project" value="InterPro"/>
</dbReference>
<dbReference type="InterPro" id="IPR016174">
    <property type="entry name" value="Di-haem_cyt_TM"/>
</dbReference>
<dbReference type="InterPro" id="IPR011577">
    <property type="entry name" value="Cyt_b561_bac/Ni-Hgenase"/>
</dbReference>
<evidence type="ECO:0000256" key="7">
    <source>
        <dbReference type="ARBA" id="ARBA00022723"/>
    </source>
</evidence>